<organism evidence="2 3">
    <name type="scientific">Austropuccinia psidii MF-1</name>
    <dbReference type="NCBI Taxonomy" id="1389203"/>
    <lineage>
        <taxon>Eukaryota</taxon>
        <taxon>Fungi</taxon>
        <taxon>Dikarya</taxon>
        <taxon>Basidiomycota</taxon>
        <taxon>Pucciniomycotina</taxon>
        <taxon>Pucciniomycetes</taxon>
        <taxon>Pucciniales</taxon>
        <taxon>Sphaerophragmiaceae</taxon>
        <taxon>Austropuccinia</taxon>
    </lineage>
</organism>
<name>A0A9Q3D2P7_9BASI</name>
<sequence>MIVRVAFCNLIKFKLILMIAEQQQTIDLIKNAYEPGLLPFMDKLVAIRVAENQEDLILREDGASSILPFPAMNGERHIKSTSSFGLPTHQTSTQSTTFSTPKQ</sequence>
<evidence type="ECO:0000256" key="1">
    <source>
        <dbReference type="SAM" id="MobiDB-lite"/>
    </source>
</evidence>
<feature type="region of interest" description="Disordered" evidence="1">
    <location>
        <begin position="80"/>
        <end position="103"/>
    </location>
</feature>
<comment type="caution">
    <text evidence="2">The sequence shown here is derived from an EMBL/GenBank/DDBJ whole genome shotgun (WGS) entry which is preliminary data.</text>
</comment>
<accession>A0A9Q3D2P7</accession>
<dbReference type="AlphaFoldDB" id="A0A9Q3D2P7"/>
<evidence type="ECO:0000313" key="2">
    <source>
        <dbReference type="EMBL" id="MBW0494343.1"/>
    </source>
</evidence>
<proteinExistence type="predicted"/>
<protein>
    <submittedName>
        <fullName evidence="2">Uncharacterized protein</fullName>
    </submittedName>
</protein>
<gene>
    <name evidence="2" type="ORF">O181_034058</name>
</gene>
<keyword evidence="3" id="KW-1185">Reference proteome</keyword>
<feature type="compositionally biased region" description="Low complexity" evidence="1">
    <location>
        <begin position="88"/>
        <end position="103"/>
    </location>
</feature>
<evidence type="ECO:0000313" key="3">
    <source>
        <dbReference type="Proteomes" id="UP000765509"/>
    </source>
</evidence>
<dbReference type="Proteomes" id="UP000765509">
    <property type="component" value="Unassembled WGS sequence"/>
</dbReference>
<reference evidence="2" key="1">
    <citation type="submission" date="2021-03" db="EMBL/GenBank/DDBJ databases">
        <title>Draft genome sequence of rust myrtle Austropuccinia psidii MF-1, a brazilian biotype.</title>
        <authorList>
            <person name="Quecine M.C."/>
            <person name="Pachon D.M.R."/>
            <person name="Bonatelli M.L."/>
            <person name="Correr F.H."/>
            <person name="Franceschini L.M."/>
            <person name="Leite T.F."/>
            <person name="Margarido G.R.A."/>
            <person name="Almeida C.A."/>
            <person name="Ferrarezi J.A."/>
            <person name="Labate C.A."/>
        </authorList>
    </citation>
    <scope>NUCLEOTIDE SEQUENCE</scope>
    <source>
        <strain evidence="2">MF-1</strain>
    </source>
</reference>
<dbReference type="EMBL" id="AVOT02012530">
    <property type="protein sequence ID" value="MBW0494343.1"/>
    <property type="molecule type" value="Genomic_DNA"/>
</dbReference>